<dbReference type="Gene3D" id="2.20.70.10">
    <property type="match status" value="1"/>
</dbReference>
<dbReference type="OrthoDB" id="2020426at2759"/>
<evidence type="ECO:0000256" key="1">
    <source>
        <dbReference type="SAM" id="MobiDB-lite"/>
    </source>
</evidence>
<dbReference type="CDD" id="cd00201">
    <property type="entry name" value="WW"/>
    <property type="match status" value="1"/>
</dbReference>
<dbReference type="VEuPathDB" id="FungiDB:H257_03499"/>
<dbReference type="RefSeq" id="XP_009825929.1">
    <property type="nucleotide sequence ID" value="XM_009827627.1"/>
</dbReference>
<proteinExistence type="predicted"/>
<protein>
    <recommendedName>
        <fullName evidence="2">WW domain-containing protein</fullName>
    </recommendedName>
</protein>
<dbReference type="AlphaFoldDB" id="W4GX32"/>
<dbReference type="InterPro" id="IPR001202">
    <property type="entry name" value="WW_dom"/>
</dbReference>
<dbReference type="GeneID" id="20805495"/>
<evidence type="ECO:0000259" key="2">
    <source>
        <dbReference type="PROSITE" id="PS50020"/>
    </source>
</evidence>
<dbReference type="Pfam" id="PF00397">
    <property type="entry name" value="WW"/>
    <property type="match status" value="1"/>
</dbReference>
<dbReference type="STRING" id="112090.W4GX32"/>
<feature type="domain" description="WW" evidence="2">
    <location>
        <begin position="228"/>
        <end position="261"/>
    </location>
</feature>
<feature type="region of interest" description="Disordered" evidence="1">
    <location>
        <begin position="135"/>
        <end position="162"/>
    </location>
</feature>
<dbReference type="InterPro" id="IPR036020">
    <property type="entry name" value="WW_dom_sf"/>
</dbReference>
<reference evidence="3" key="1">
    <citation type="submission" date="2013-12" db="EMBL/GenBank/DDBJ databases">
        <title>The Genome Sequence of Aphanomyces astaci APO3.</title>
        <authorList>
            <consortium name="The Broad Institute Genomics Platform"/>
            <person name="Russ C."/>
            <person name="Tyler B."/>
            <person name="van West P."/>
            <person name="Dieguez-Uribeondo J."/>
            <person name="Young S.K."/>
            <person name="Zeng Q."/>
            <person name="Gargeya S."/>
            <person name="Fitzgerald M."/>
            <person name="Abouelleil A."/>
            <person name="Alvarado L."/>
            <person name="Chapman S.B."/>
            <person name="Gainer-Dewar J."/>
            <person name="Goldberg J."/>
            <person name="Griggs A."/>
            <person name="Gujja S."/>
            <person name="Hansen M."/>
            <person name="Howarth C."/>
            <person name="Imamovic A."/>
            <person name="Ireland A."/>
            <person name="Larimer J."/>
            <person name="McCowan C."/>
            <person name="Murphy C."/>
            <person name="Pearson M."/>
            <person name="Poon T.W."/>
            <person name="Priest M."/>
            <person name="Roberts A."/>
            <person name="Saif S."/>
            <person name="Shea T."/>
            <person name="Sykes S."/>
            <person name="Wortman J."/>
            <person name="Nusbaum C."/>
            <person name="Birren B."/>
        </authorList>
    </citation>
    <scope>NUCLEOTIDE SEQUENCE [LARGE SCALE GENOMIC DNA]</scope>
    <source>
        <strain evidence="3">APO3</strain>
    </source>
</reference>
<dbReference type="SMART" id="SM00456">
    <property type="entry name" value="WW"/>
    <property type="match status" value="1"/>
</dbReference>
<name>W4GX32_APHAT</name>
<dbReference type="SUPFAM" id="SSF51045">
    <property type="entry name" value="WW domain"/>
    <property type="match status" value="1"/>
</dbReference>
<dbReference type="EMBL" id="KI913119">
    <property type="protein sequence ID" value="ETV84237.1"/>
    <property type="molecule type" value="Genomic_DNA"/>
</dbReference>
<sequence length="274" mass="31337">MYRANKSGYAHFDERNLGGRSQVGAELKRFQAVVLSPKPSPEITPRDAQSYVYLHARKRPEVDHYPPPPCYPPGYTLVSNIDAIWKCSSYQQRQDYRDHCQRLAHLTQHIHDHSAHSHERRNASLVRTNFPAMHPSTRRIESPRPPRTARPRSCGPTMRSKPVVQPVTPVVIPNNSSSSQYRNKLLAYIRQIQSEDVNLDHDYDRSHITTPHLAAGTSVPPADEPVQRTLPLGWDTAVDSKGRRYYIDHVRKQTTWDAPPEHIIKAPTVNENTK</sequence>
<evidence type="ECO:0000313" key="3">
    <source>
        <dbReference type="EMBL" id="ETV84237.1"/>
    </source>
</evidence>
<accession>W4GX32</accession>
<gene>
    <name evidence="3" type="ORF">H257_03499</name>
</gene>
<dbReference type="PROSITE" id="PS50020">
    <property type="entry name" value="WW_DOMAIN_2"/>
    <property type="match status" value="1"/>
</dbReference>
<organism evidence="3">
    <name type="scientific">Aphanomyces astaci</name>
    <name type="common">Crayfish plague agent</name>
    <dbReference type="NCBI Taxonomy" id="112090"/>
    <lineage>
        <taxon>Eukaryota</taxon>
        <taxon>Sar</taxon>
        <taxon>Stramenopiles</taxon>
        <taxon>Oomycota</taxon>
        <taxon>Saprolegniomycetes</taxon>
        <taxon>Saprolegniales</taxon>
        <taxon>Verrucalvaceae</taxon>
        <taxon>Aphanomyces</taxon>
    </lineage>
</organism>